<name>A0A0F2T9U1_STRR3</name>
<organism evidence="3 4">
    <name type="scientific">Streptomyces rubellomurinus (strain ATCC 31215)</name>
    <dbReference type="NCBI Taxonomy" id="359131"/>
    <lineage>
        <taxon>Bacteria</taxon>
        <taxon>Bacillati</taxon>
        <taxon>Actinomycetota</taxon>
        <taxon>Actinomycetes</taxon>
        <taxon>Kitasatosporales</taxon>
        <taxon>Streptomycetaceae</taxon>
        <taxon>Streptomyces</taxon>
    </lineage>
</organism>
<evidence type="ECO:0000256" key="1">
    <source>
        <dbReference type="SAM" id="MobiDB-lite"/>
    </source>
</evidence>
<dbReference type="GO" id="GO:0006355">
    <property type="term" value="P:regulation of DNA-templated transcription"/>
    <property type="evidence" value="ECO:0007669"/>
    <property type="project" value="InterPro"/>
</dbReference>
<dbReference type="SMART" id="SM00421">
    <property type="entry name" value="HTH_LUXR"/>
    <property type="match status" value="1"/>
</dbReference>
<evidence type="ECO:0000259" key="2">
    <source>
        <dbReference type="PROSITE" id="PS50043"/>
    </source>
</evidence>
<feature type="domain" description="HTH luxR-type" evidence="2">
    <location>
        <begin position="786"/>
        <end position="851"/>
    </location>
</feature>
<dbReference type="AlphaFoldDB" id="A0A0F2T9U1"/>
<evidence type="ECO:0000313" key="3">
    <source>
        <dbReference type="EMBL" id="KJS59979.1"/>
    </source>
</evidence>
<dbReference type="InterPro" id="IPR011990">
    <property type="entry name" value="TPR-like_helical_dom_sf"/>
</dbReference>
<dbReference type="PROSITE" id="PS50043">
    <property type="entry name" value="HTH_LUXR_2"/>
    <property type="match status" value="1"/>
</dbReference>
<dbReference type="InterPro" id="IPR016032">
    <property type="entry name" value="Sig_transdc_resp-reg_C-effctor"/>
</dbReference>
<dbReference type="GO" id="GO:0003677">
    <property type="term" value="F:DNA binding"/>
    <property type="evidence" value="ECO:0007669"/>
    <property type="project" value="InterPro"/>
</dbReference>
<feature type="region of interest" description="Disordered" evidence="1">
    <location>
        <begin position="855"/>
        <end position="881"/>
    </location>
</feature>
<protein>
    <recommendedName>
        <fullName evidence="2">HTH luxR-type domain-containing protein</fullName>
    </recommendedName>
</protein>
<sequence>MPLIRREPLLRSLDAAVTRPVALVCAPAGFGKTSLLADWATNGTSHRQGDVAWVSLDADDNDGFRLWTAILGALAQLSAVGEHCTLPRPAEAGRDIRPGFVATVANTLAELPRPVWLVLDDVHEVVDPGTRWGLRELMRYQPDQLHVVLSSRHDPHPDLALPRLRVEGRLGELDADALRITHEEARALLAQHGVTLAEDDLARLLERTEGWAAALRLAALSLRGHPDPSGFVAGFRGDNRPVADYLFAEIMTRLPAALQEFLMDTSVCQYLTADLADRLTGRTDAAEVLAGLRRSNILVTGLGADDRWLRYHSMLTDYLRTELARRRSARLPELHRRAAAWHTEQGLLPEALEHAVAAGDLDGAAGLLDRHGVSMVIAGQDAVLRRVLDGVPVDRLRHPPGALLAMAYACVHRADLETADRLLALDRKPEDQASREEVLRAVVELDQARLAGGLDRALRAAEPLLPDHLDDRDLEAAVRFSRGAARCWTGRRGPGTADLEAALALAGSGRRDRLAVECLSELASMAATGGDLVAMADRAEEALRYSVRHRAAPRLPCATAYAALAWVKVQRCRPDAAADLAGHAFAMAEGRSDPGVELWALAVLAMVRYDRGQRHAALDELHAALHRSDGRQVPPAVLAVVLAEAARTAWAVGDQEGTHHLTQLARRRLADAPDTGLLTAYLHLAQGRVAAARRSLRPLLDGSAVPLVATNAVGAALLEAQIAMEHGHHAPALAALRQAVVPAAPQELHRPFQATGEPARELLSRYGPGLGPYRGFALRTLALFSQQAVRAPLTPREYALLEQLDTVQTLSQVAAALSVSVNTIKTQARGLYGKLGVGNRRDAVRAARAAGLLTVDGRPTGPTPPGNTPPGITPPGITPRG</sequence>
<dbReference type="EMBL" id="JZKH01000054">
    <property type="protein sequence ID" value="KJS59979.1"/>
    <property type="molecule type" value="Genomic_DNA"/>
</dbReference>
<dbReference type="SUPFAM" id="SSF46894">
    <property type="entry name" value="C-terminal effector domain of the bipartite response regulators"/>
    <property type="match status" value="1"/>
</dbReference>
<dbReference type="InterPro" id="IPR036388">
    <property type="entry name" value="WH-like_DNA-bd_sf"/>
</dbReference>
<reference evidence="3 4" key="1">
    <citation type="submission" date="2015-02" db="EMBL/GenBank/DDBJ databases">
        <authorList>
            <person name="Ju K.-S."/>
            <person name="Doroghazi J.R."/>
            <person name="Metcalf W."/>
        </authorList>
    </citation>
    <scope>NUCLEOTIDE SEQUENCE [LARGE SCALE GENOMIC DNA]</scope>
    <source>
        <strain evidence="3 4">ATCC 31215</strain>
    </source>
</reference>
<dbReference type="InterPro" id="IPR027417">
    <property type="entry name" value="P-loop_NTPase"/>
</dbReference>
<dbReference type="Proteomes" id="UP000033699">
    <property type="component" value="Unassembled WGS sequence"/>
</dbReference>
<dbReference type="InterPro" id="IPR059106">
    <property type="entry name" value="WHD_MalT"/>
</dbReference>
<gene>
    <name evidence="3" type="ORF">VM95_23955</name>
</gene>
<keyword evidence="4" id="KW-1185">Reference proteome</keyword>
<dbReference type="PATRIC" id="fig|359131.3.peg.5805"/>
<dbReference type="Gene3D" id="1.10.10.10">
    <property type="entry name" value="Winged helix-like DNA-binding domain superfamily/Winged helix DNA-binding domain"/>
    <property type="match status" value="1"/>
</dbReference>
<evidence type="ECO:0000313" key="4">
    <source>
        <dbReference type="Proteomes" id="UP000033699"/>
    </source>
</evidence>
<dbReference type="Gene3D" id="1.25.40.10">
    <property type="entry name" value="Tetratricopeptide repeat domain"/>
    <property type="match status" value="1"/>
</dbReference>
<proteinExistence type="predicted"/>
<dbReference type="Pfam" id="PF00196">
    <property type="entry name" value="GerE"/>
    <property type="match status" value="1"/>
</dbReference>
<comment type="caution">
    <text evidence="3">The sequence shown here is derived from an EMBL/GenBank/DDBJ whole genome shotgun (WGS) entry which is preliminary data.</text>
</comment>
<feature type="compositionally biased region" description="Pro residues" evidence="1">
    <location>
        <begin position="861"/>
        <end position="881"/>
    </location>
</feature>
<dbReference type="Gene3D" id="3.40.50.300">
    <property type="entry name" value="P-loop containing nucleotide triphosphate hydrolases"/>
    <property type="match status" value="1"/>
</dbReference>
<dbReference type="SUPFAM" id="SSF52540">
    <property type="entry name" value="P-loop containing nucleoside triphosphate hydrolases"/>
    <property type="match status" value="1"/>
</dbReference>
<dbReference type="Pfam" id="PF25873">
    <property type="entry name" value="WHD_MalT"/>
    <property type="match status" value="1"/>
</dbReference>
<accession>A0A0F2T9U1</accession>
<dbReference type="InterPro" id="IPR000792">
    <property type="entry name" value="Tscrpt_reg_LuxR_C"/>
</dbReference>